<protein>
    <submittedName>
        <fullName evidence="2">Uncharacterized protein</fullName>
    </submittedName>
</protein>
<name>A0A8J3RIL4_9ACTN</name>
<proteinExistence type="predicted"/>
<sequence length="187" mass="20516">MSHPPRPVTLPRIVSLPPAEPPDDEPPPRDTPYVQGTLALAYDPAAYEPAPYEPVPFDPAPYEPGPRDSAGPRVRRPLIWGPPGAAPDARRLRALGQAFAEILSGRRSPSTVSRQTTGQVQAELLRAGKVFDCPRPPMAGRLHLSQPRDGVVEMCVLVRCGERYRGLALRLERTGVQWLCTDFETTP</sequence>
<feature type="region of interest" description="Disordered" evidence="1">
    <location>
        <begin position="49"/>
        <end position="75"/>
    </location>
</feature>
<evidence type="ECO:0000313" key="2">
    <source>
        <dbReference type="EMBL" id="GIH74517.1"/>
    </source>
</evidence>
<reference evidence="2 3" key="1">
    <citation type="submission" date="2021-01" db="EMBL/GenBank/DDBJ databases">
        <title>Whole genome shotgun sequence of Planobispora longispora NBRC 13918.</title>
        <authorList>
            <person name="Komaki H."/>
            <person name="Tamura T."/>
        </authorList>
    </citation>
    <scope>NUCLEOTIDE SEQUENCE [LARGE SCALE GENOMIC DNA]</scope>
    <source>
        <strain evidence="2 3">NBRC 13918</strain>
    </source>
</reference>
<keyword evidence="3" id="KW-1185">Reference proteome</keyword>
<dbReference type="AlphaFoldDB" id="A0A8J3RIL4"/>
<accession>A0A8J3RIL4</accession>
<organism evidence="2 3">
    <name type="scientific">Planobispora longispora</name>
    <dbReference type="NCBI Taxonomy" id="28887"/>
    <lineage>
        <taxon>Bacteria</taxon>
        <taxon>Bacillati</taxon>
        <taxon>Actinomycetota</taxon>
        <taxon>Actinomycetes</taxon>
        <taxon>Streptosporangiales</taxon>
        <taxon>Streptosporangiaceae</taxon>
        <taxon>Planobispora</taxon>
    </lineage>
</organism>
<dbReference type="Pfam" id="PF20060">
    <property type="entry name" value="DUF6459"/>
    <property type="match status" value="1"/>
</dbReference>
<feature type="region of interest" description="Disordered" evidence="1">
    <location>
        <begin position="1"/>
        <end position="34"/>
    </location>
</feature>
<dbReference type="EMBL" id="BOOH01000009">
    <property type="protein sequence ID" value="GIH74517.1"/>
    <property type="molecule type" value="Genomic_DNA"/>
</dbReference>
<gene>
    <name evidence="2" type="ORF">Plo01_09460</name>
</gene>
<comment type="caution">
    <text evidence="2">The sequence shown here is derived from an EMBL/GenBank/DDBJ whole genome shotgun (WGS) entry which is preliminary data.</text>
</comment>
<dbReference type="Proteomes" id="UP000616724">
    <property type="component" value="Unassembled WGS sequence"/>
</dbReference>
<dbReference type="InterPro" id="IPR045596">
    <property type="entry name" value="DUF6459"/>
</dbReference>
<evidence type="ECO:0000256" key="1">
    <source>
        <dbReference type="SAM" id="MobiDB-lite"/>
    </source>
</evidence>
<feature type="compositionally biased region" description="Pro residues" evidence="1">
    <location>
        <begin position="51"/>
        <end position="64"/>
    </location>
</feature>
<evidence type="ECO:0000313" key="3">
    <source>
        <dbReference type="Proteomes" id="UP000616724"/>
    </source>
</evidence>